<dbReference type="Proteomes" id="UP000671836">
    <property type="component" value="Chromosome"/>
</dbReference>
<keyword evidence="4" id="KW-0067">ATP-binding</keyword>
<feature type="region of interest" description="Disordered" evidence="7">
    <location>
        <begin position="289"/>
        <end position="406"/>
    </location>
</feature>
<dbReference type="EC" id="2.7.1.176" evidence="2"/>
<keyword evidence="3" id="KW-0547">Nucleotide-binding</keyword>
<proteinExistence type="inferred from homology"/>
<evidence type="ECO:0000256" key="3">
    <source>
        <dbReference type="ARBA" id="ARBA00022741"/>
    </source>
</evidence>
<feature type="compositionally biased region" description="Basic and acidic residues" evidence="7">
    <location>
        <begin position="289"/>
        <end position="312"/>
    </location>
</feature>
<evidence type="ECO:0000256" key="2">
    <source>
        <dbReference type="ARBA" id="ARBA00011963"/>
    </source>
</evidence>
<feature type="domain" description="Zeta toxin" evidence="8">
    <location>
        <begin position="65"/>
        <end position="242"/>
    </location>
</feature>
<evidence type="ECO:0000259" key="8">
    <source>
        <dbReference type="Pfam" id="PF06414"/>
    </source>
</evidence>
<dbReference type="EMBL" id="CP071595">
    <property type="protein sequence ID" value="QSY51707.1"/>
    <property type="molecule type" value="Genomic_DNA"/>
</dbReference>
<comment type="catalytic activity">
    <reaction evidence="6">
        <text>UDP-N-acetyl-alpha-D-glucosamine + ATP = UDP-N-acetyl-alpha-D-glucosamine 3'-phosphate + ADP + H(+)</text>
        <dbReference type="Rhea" id="RHEA:32671"/>
        <dbReference type="ChEBI" id="CHEBI:15378"/>
        <dbReference type="ChEBI" id="CHEBI:30616"/>
        <dbReference type="ChEBI" id="CHEBI:57705"/>
        <dbReference type="ChEBI" id="CHEBI:64353"/>
        <dbReference type="ChEBI" id="CHEBI:456216"/>
        <dbReference type="EC" id="2.7.1.176"/>
    </reaction>
</comment>
<protein>
    <recommendedName>
        <fullName evidence="5">UDP-N-acetylglucosamine kinase</fullName>
        <ecNumber evidence="2">2.7.1.176</ecNumber>
    </recommendedName>
    <alternativeName>
        <fullName evidence="5">UDP-N-acetylglucosamine kinase</fullName>
    </alternativeName>
</protein>
<dbReference type="Gene3D" id="3.40.50.300">
    <property type="entry name" value="P-loop containing nucleotide triphosphate hydrolases"/>
    <property type="match status" value="1"/>
</dbReference>
<name>A0ABX7RTT6_9ACTN</name>
<sequence length="406" mass="44768">MDSEKVAAHREALKQAERDGLLSAKAASATTNNPDWFIRLGNDAIPTPERSALHDRILDDWQNATTNPGRDKIAIMTAGPPGAGKTSARTAVQERLSPDGWHVIDPDDFKDELLKEALEDGSFQRMAASMEQPDERFYPRELAPLVHEESTMLADKARERAIAAGENVVIDGTLAGRAKPDALAERLTAAGYTIHVVDVETTADVSRERVMGRWQGPYEKVQEEAAQGQDVSKELGGRWVNGEVVDFMYRGRGDNDLSICADNAKALIDKHPAVQEVDRYYTPHAKGGAERLESWQRGDDGKVTHRTHEGWQTREQQSQQRAQQQTQQQTKQQAPQERTADVRSTAGQSRIEALRGKVGGRGTAGPTAGVAGTKANSVPQQAKTQGKVSPQRDDKRREDRTRGQER</sequence>
<feature type="compositionally biased region" description="Basic and acidic residues" evidence="7">
    <location>
        <begin position="1"/>
        <end position="20"/>
    </location>
</feature>
<comment type="similarity">
    <text evidence="1">Belongs to the zeta toxin family.</text>
</comment>
<dbReference type="InterPro" id="IPR027417">
    <property type="entry name" value="P-loop_NTPase"/>
</dbReference>
<feature type="compositionally biased region" description="Basic and acidic residues" evidence="7">
    <location>
        <begin position="390"/>
        <end position="406"/>
    </location>
</feature>
<dbReference type="RefSeq" id="WP_086567062.1">
    <property type="nucleotide sequence ID" value="NZ_CP071595.1"/>
</dbReference>
<evidence type="ECO:0000313" key="10">
    <source>
        <dbReference type="Proteomes" id="UP000671836"/>
    </source>
</evidence>
<feature type="compositionally biased region" description="Polar residues" evidence="7">
    <location>
        <begin position="374"/>
        <end position="388"/>
    </location>
</feature>
<feature type="region of interest" description="Disordered" evidence="7">
    <location>
        <begin position="1"/>
        <end position="26"/>
    </location>
</feature>
<organism evidence="9 10">
    <name type="scientific">Streptomyces griseocarneus</name>
    <dbReference type="NCBI Taxonomy" id="51201"/>
    <lineage>
        <taxon>Bacteria</taxon>
        <taxon>Bacillati</taxon>
        <taxon>Actinomycetota</taxon>
        <taxon>Actinomycetes</taxon>
        <taxon>Kitasatosporales</taxon>
        <taxon>Streptomycetaceae</taxon>
        <taxon>Streptomyces</taxon>
    </lineage>
</organism>
<feature type="compositionally biased region" description="Low complexity" evidence="7">
    <location>
        <begin position="313"/>
        <end position="337"/>
    </location>
</feature>
<dbReference type="SUPFAM" id="SSF52540">
    <property type="entry name" value="P-loop containing nucleoside triphosphate hydrolases"/>
    <property type="match status" value="1"/>
</dbReference>
<dbReference type="Pfam" id="PF06414">
    <property type="entry name" value="Zeta_toxin"/>
    <property type="match status" value="1"/>
</dbReference>
<evidence type="ECO:0000256" key="6">
    <source>
        <dbReference type="ARBA" id="ARBA00048178"/>
    </source>
</evidence>
<dbReference type="InterPro" id="IPR010488">
    <property type="entry name" value="Zeta_toxin_domain"/>
</dbReference>
<evidence type="ECO:0000256" key="7">
    <source>
        <dbReference type="SAM" id="MobiDB-lite"/>
    </source>
</evidence>
<reference evidence="9 10" key="1">
    <citation type="submission" date="2021-03" db="EMBL/GenBank/DDBJ databases">
        <title>Streptomyces strains.</title>
        <authorList>
            <person name="Lund M.B."/>
            <person name="Toerring T."/>
        </authorList>
    </citation>
    <scope>NUCLEOTIDE SEQUENCE [LARGE SCALE GENOMIC DNA]</scope>
    <source>
        <strain evidence="9 10">KCC S-1010</strain>
    </source>
</reference>
<evidence type="ECO:0000256" key="4">
    <source>
        <dbReference type="ARBA" id="ARBA00022840"/>
    </source>
</evidence>
<evidence type="ECO:0000313" key="9">
    <source>
        <dbReference type="EMBL" id="QSY51707.1"/>
    </source>
</evidence>
<accession>A0ABX7RTT6</accession>
<keyword evidence="10" id="KW-1185">Reference proteome</keyword>
<evidence type="ECO:0000256" key="1">
    <source>
        <dbReference type="ARBA" id="ARBA00009104"/>
    </source>
</evidence>
<feature type="compositionally biased region" description="Low complexity" evidence="7">
    <location>
        <begin position="364"/>
        <end position="373"/>
    </location>
</feature>
<evidence type="ECO:0000256" key="5">
    <source>
        <dbReference type="ARBA" id="ARBA00032897"/>
    </source>
</evidence>
<gene>
    <name evidence="9" type="ORF">J3S04_13050</name>
</gene>